<protein>
    <submittedName>
        <fullName evidence="1">Uncharacterized protein</fullName>
    </submittedName>
</protein>
<gene>
    <name evidence="1" type="ORF">C943_00611</name>
</gene>
<keyword evidence="2" id="KW-1185">Reference proteome</keyword>
<accession>M7XFM7</accession>
<reference evidence="1" key="1">
    <citation type="submission" date="2013-01" db="EMBL/GenBank/DDBJ databases">
        <title>Genome assembly of Mariniradius saccharolyticus AK6.</title>
        <authorList>
            <person name="Vaidya B."/>
            <person name="Khatri I."/>
            <person name="Tanuku N.R.S."/>
            <person name="Subramanian S."/>
            <person name="Pinnaka A."/>
        </authorList>
    </citation>
    <scope>NUCLEOTIDE SEQUENCE [LARGE SCALE GENOMIC DNA]</scope>
    <source>
        <strain evidence="1">AK6</strain>
    </source>
</reference>
<dbReference type="EMBL" id="AMZY02000010">
    <property type="protein sequence ID" value="EMS33333.1"/>
    <property type="molecule type" value="Genomic_DNA"/>
</dbReference>
<comment type="caution">
    <text evidence="1">The sequence shown here is derived from an EMBL/GenBank/DDBJ whole genome shotgun (WGS) entry which is preliminary data.</text>
</comment>
<dbReference type="AlphaFoldDB" id="M7XFM7"/>
<evidence type="ECO:0000313" key="2">
    <source>
        <dbReference type="Proteomes" id="UP000010953"/>
    </source>
</evidence>
<evidence type="ECO:0000313" key="1">
    <source>
        <dbReference type="EMBL" id="EMS33333.1"/>
    </source>
</evidence>
<organism evidence="1 2">
    <name type="scientific">Mariniradius saccharolyticus AK6</name>
    <dbReference type="NCBI Taxonomy" id="1239962"/>
    <lineage>
        <taxon>Bacteria</taxon>
        <taxon>Pseudomonadati</taxon>
        <taxon>Bacteroidota</taxon>
        <taxon>Cytophagia</taxon>
        <taxon>Cytophagales</taxon>
        <taxon>Cyclobacteriaceae</taxon>
        <taxon>Mariniradius</taxon>
    </lineage>
</organism>
<sequence>MIYATSSDYEVLRSNSVSLSFFSKAGYTSAKTLPVSTPPLM</sequence>
<dbReference type="Proteomes" id="UP000010953">
    <property type="component" value="Unassembled WGS sequence"/>
</dbReference>
<dbReference type="STRING" id="1239962.C943_00611"/>
<proteinExistence type="predicted"/>
<name>M7XFM7_9BACT</name>
<dbReference type="InParanoid" id="M7XFM7"/>